<sequence>MKQGMGNAFATMAAGGLQPLVEVFEEAFGRGAASPSAVCVGVAALSEWMPWSAQAQRLLDAADRQRISRKLREQDRGALVLAYALHRLFLARVLQLEPGEVPLRRDDAGRPCLGAMPGCTSLSHSGDAVAFAYSPLGVVGIDIEPRERSTGMADIAERVCHPDEYAALPAAAALRNEALLATWVRKEAFLKAAGVGLACEMDTFSAPEQVVLHTGAAGISDGTWVRLQAFGTDPDSILAIAAPPELKVDARCLTPRRANTHHALHASSARTDPFDPARPAMAGKALA</sequence>
<dbReference type="Pfam" id="PF22624">
    <property type="entry name" value="AASDHPPT_N"/>
    <property type="match status" value="1"/>
</dbReference>
<dbReference type="GO" id="GO:0005829">
    <property type="term" value="C:cytosol"/>
    <property type="evidence" value="ECO:0007669"/>
    <property type="project" value="TreeGrafter"/>
</dbReference>
<dbReference type="InterPro" id="IPR037143">
    <property type="entry name" value="4-PPantetheinyl_Trfase_dom_sf"/>
</dbReference>
<protein>
    <submittedName>
        <fullName evidence="6">4'-phosphopantetheinyl transferase superfamily protein</fullName>
    </submittedName>
</protein>
<reference evidence="6" key="2">
    <citation type="submission" date="2021-03" db="EMBL/GenBank/DDBJ databases">
        <authorList>
            <person name="Cao W."/>
        </authorList>
    </citation>
    <scope>NUCLEOTIDE SEQUENCE</scope>
    <source>
        <strain evidence="6">110414</strain>
    </source>
</reference>
<accession>A0A940X5S8</accession>
<dbReference type="AlphaFoldDB" id="A0A940X5S8"/>
<evidence type="ECO:0000259" key="5">
    <source>
        <dbReference type="Pfam" id="PF22624"/>
    </source>
</evidence>
<keyword evidence="7" id="KW-1185">Reference proteome</keyword>
<comment type="caution">
    <text evidence="6">The sequence shown here is derived from an EMBL/GenBank/DDBJ whole genome shotgun (WGS) entry which is preliminary data.</text>
</comment>
<reference evidence="6" key="1">
    <citation type="journal article" date="2016" name="Int. J. Syst. Evol. Microbiol.">
        <title>Pseudoxanthomonas helianthi sp. nov., isolated from roots of Jerusalem artichoke (Helianthus tuberosus).</title>
        <authorList>
            <person name="Kittiwongwattana C."/>
            <person name="Thawai C."/>
        </authorList>
    </citation>
    <scope>NUCLEOTIDE SEQUENCE</scope>
    <source>
        <strain evidence="6">110414</strain>
    </source>
</reference>
<feature type="domain" description="4'-phosphopantetheinyl transferase N-terminal" evidence="5">
    <location>
        <begin position="47"/>
        <end position="132"/>
    </location>
</feature>
<dbReference type="SUPFAM" id="SSF56214">
    <property type="entry name" value="4'-phosphopantetheinyl transferase"/>
    <property type="match status" value="2"/>
</dbReference>
<dbReference type="InterPro" id="IPR008278">
    <property type="entry name" value="4-PPantetheinyl_Trfase_dom"/>
</dbReference>
<dbReference type="EMBL" id="JAGKTC010000004">
    <property type="protein sequence ID" value="MBP3985880.1"/>
    <property type="molecule type" value="Genomic_DNA"/>
</dbReference>
<dbReference type="InterPro" id="IPR050559">
    <property type="entry name" value="P-Pant_transferase_sf"/>
</dbReference>
<gene>
    <name evidence="6" type="ORF">J5837_15845</name>
</gene>
<proteinExistence type="inferred from homology"/>
<dbReference type="PANTHER" id="PTHR12215:SF10">
    <property type="entry name" value="L-AMINOADIPATE-SEMIALDEHYDE DEHYDROGENASE-PHOSPHOPANTETHEINYL TRANSFERASE"/>
    <property type="match status" value="1"/>
</dbReference>
<dbReference type="GO" id="GO:0019878">
    <property type="term" value="P:lysine biosynthetic process via aminoadipic acid"/>
    <property type="evidence" value="ECO:0007669"/>
    <property type="project" value="TreeGrafter"/>
</dbReference>
<dbReference type="RefSeq" id="WP_210537761.1">
    <property type="nucleotide sequence ID" value="NZ_JAGKTC010000004.1"/>
</dbReference>
<dbReference type="PANTHER" id="PTHR12215">
    <property type="entry name" value="PHOSPHOPANTETHEINE TRANSFERASE"/>
    <property type="match status" value="1"/>
</dbReference>
<feature type="region of interest" description="Disordered" evidence="3">
    <location>
        <begin position="261"/>
        <end position="287"/>
    </location>
</feature>
<keyword evidence="2 6" id="KW-0808">Transferase</keyword>
<evidence type="ECO:0000256" key="3">
    <source>
        <dbReference type="SAM" id="MobiDB-lite"/>
    </source>
</evidence>
<evidence type="ECO:0000256" key="1">
    <source>
        <dbReference type="ARBA" id="ARBA00010990"/>
    </source>
</evidence>
<evidence type="ECO:0000313" key="6">
    <source>
        <dbReference type="EMBL" id="MBP3985880.1"/>
    </source>
</evidence>
<evidence type="ECO:0000313" key="7">
    <source>
        <dbReference type="Proteomes" id="UP000673447"/>
    </source>
</evidence>
<comment type="similarity">
    <text evidence="1">Belongs to the P-Pant transferase superfamily. Gsp/Sfp/HetI/AcpT family.</text>
</comment>
<organism evidence="6 7">
    <name type="scientific">Pseudoxanthomonas helianthi</name>
    <dbReference type="NCBI Taxonomy" id="1453541"/>
    <lineage>
        <taxon>Bacteria</taxon>
        <taxon>Pseudomonadati</taxon>
        <taxon>Pseudomonadota</taxon>
        <taxon>Gammaproteobacteria</taxon>
        <taxon>Lysobacterales</taxon>
        <taxon>Lysobacteraceae</taxon>
        <taxon>Pseudoxanthomonas</taxon>
    </lineage>
</organism>
<feature type="domain" description="4'-phosphopantetheinyl transferase" evidence="4">
    <location>
        <begin position="139"/>
        <end position="204"/>
    </location>
</feature>
<dbReference type="GO" id="GO:0000287">
    <property type="term" value="F:magnesium ion binding"/>
    <property type="evidence" value="ECO:0007669"/>
    <property type="project" value="InterPro"/>
</dbReference>
<dbReference type="GO" id="GO:0008897">
    <property type="term" value="F:holo-[acyl-carrier-protein] synthase activity"/>
    <property type="evidence" value="ECO:0007669"/>
    <property type="project" value="InterPro"/>
</dbReference>
<dbReference type="Gene3D" id="3.90.470.20">
    <property type="entry name" value="4'-phosphopantetheinyl transferase domain"/>
    <property type="match status" value="2"/>
</dbReference>
<dbReference type="Pfam" id="PF01648">
    <property type="entry name" value="ACPS"/>
    <property type="match status" value="1"/>
</dbReference>
<dbReference type="InterPro" id="IPR055066">
    <property type="entry name" value="AASDHPPT_N"/>
</dbReference>
<evidence type="ECO:0000256" key="2">
    <source>
        <dbReference type="ARBA" id="ARBA00022679"/>
    </source>
</evidence>
<evidence type="ECO:0000259" key="4">
    <source>
        <dbReference type="Pfam" id="PF01648"/>
    </source>
</evidence>
<name>A0A940X5S8_9GAMM</name>
<dbReference type="Proteomes" id="UP000673447">
    <property type="component" value="Unassembled WGS sequence"/>
</dbReference>